<dbReference type="InterPro" id="IPR003594">
    <property type="entry name" value="HATPase_dom"/>
</dbReference>
<dbReference type="SMART" id="SM00387">
    <property type="entry name" value="HATPase_c"/>
    <property type="match status" value="1"/>
</dbReference>
<reference evidence="11 12" key="1">
    <citation type="submission" date="2020-08" db="EMBL/GenBank/DDBJ databases">
        <title>Description of novel Flavobacterium F-380 isolate.</title>
        <authorList>
            <person name="Saticioglu I.B."/>
            <person name="Duman M."/>
            <person name="Altun S."/>
        </authorList>
    </citation>
    <scope>NUCLEOTIDE SEQUENCE [LARGE SCALE GENOMIC DNA]</scope>
    <source>
        <strain evidence="11 12">F-380</strain>
    </source>
</reference>
<evidence type="ECO:0000256" key="3">
    <source>
        <dbReference type="ARBA" id="ARBA00022553"/>
    </source>
</evidence>
<feature type="repeat" description="TPR" evidence="7">
    <location>
        <begin position="122"/>
        <end position="155"/>
    </location>
</feature>
<evidence type="ECO:0000256" key="9">
    <source>
        <dbReference type="SAM" id="Phobius"/>
    </source>
</evidence>
<feature type="domain" description="Histidine kinase" evidence="10">
    <location>
        <begin position="462"/>
        <end position="678"/>
    </location>
</feature>
<keyword evidence="9" id="KW-1133">Transmembrane helix</keyword>
<comment type="caution">
    <text evidence="11">The sequence shown here is derived from an EMBL/GenBank/DDBJ whole genome shotgun (WGS) entry which is preliminary data.</text>
</comment>
<dbReference type="PANTHER" id="PTHR43711:SF26">
    <property type="entry name" value="SENSOR HISTIDINE KINASE RCSC"/>
    <property type="match status" value="1"/>
</dbReference>
<keyword evidence="4" id="KW-0808">Transferase</keyword>
<dbReference type="InterPro" id="IPR011990">
    <property type="entry name" value="TPR-like_helical_dom_sf"/>
</dbReference>
<dbReference type="PROSITE" id="PS50293">
    <property type="entry name" value="TPR_REGION"/>
    <property type="match status" value="1"/>
</dbReference>
<dbReference type="InterPro" id="IPR019734">
    <property type="entry name" value="TPR_rpt"/>
</dbReference>
<dbReference type="CDD" id="cd00075">
    <property type="entry name" value="HATPase"/>
    <property type="match status" value="1"/>
</dbReference>
<dbReference type="PROSITE" id="PS50109">
    <property type="entry name" value="HIS_KIN"/>
    <property type="match status" value="1"/>
</dbReference>
<evidence type="ECO:0000313" key="12">
    <source>
        <dbReference type="Proteomes" id="UP000629963"/>
    </source>
</evidence>
<dbReference type="InterPro" id="IPR036097">
    <property type="entry name" value="HisK_dim/P_sf"/>
</dbReference>
<dbReference type="SUPFAM" id="SSF48452">
    <property type="entry name" value="TPR-like"/>
    <property type="match status" value="2"/>
</dbReference>
<feature type="repeat" description="TPR" evidence="7">
    <location>
        <begin position="238"/>
        <end position="271"/>
    </location>
</feature>
<protein>
    <recommendedName>
        <fullName evidence="2">histidine kinase</fullName>
        <ecNumber evidence="2">2.7.13.3</ecNumber>
    </recommendedName>
</protein>
<dbReference type="InterPro" id="IPR005467">
    <property type="entry name" value="His_kinase_dom"/>
</dbReference>
<name>A0ABR7J4I7_9FLAO</name>
<sequence>MKKAFCILLLIVLPYVAVGQYVKALRYDERSINKAFIQDTVRIDVALQKAISFPISKDKEALVYFEKAAALAKKLKSQEQIAKAFLIKGTYYRDNFNYFEAIKSLNKALPYLENTKDSKHLSKLYFYLGQSYFFVYSDDIAFKYYLRALNLYKKDKNEVGMAYCYNGFGTIYTKTNPKEGLRYLNKSLALFKKNNFNKGIAISYINMANAIADYDQSIVLYNKSIAVIKGHKDDYSLAVNYNNLGDCYMHAEEYNKAIAYFEKALLISDQMESKPLHGLLYLNIAEVKLKQQLYDDAIKYSNISLEYSKEKGDIEIQAANILALSDIYEQQGNIKKALQYKSEYIETKERGLKYSDQKKIQLFQSLNELDKTQFEVQKLKIQNENSDLKLQTKNNEAYFLIFVTLGLVSIVVILFVQRKAKNKIYAELKEQTEQISALKDNVQVQNDNLNDLNNTKNKLFKIIAHDLKNPLSSIEAFTDLMLQDDVECSEEDKVLFLNLIKESATKASEILNDVLIWALNQEKPVENKKLSIKNLIDEELKLLEIQALQKEISIHNQIDSDLDVVTDKNKVATVIRNLISNAIKYSHSKGAITISATLQDQFIKITVMDQGIGMTKEEMHNLFIVDYKKSKLGTNNEEGTGLGLVLCKDFVQKLGGKMTVSSELNQGSAFSFTLPYDSGATQA</sequence>
<keyword evidence="6" id="KW-0902">Two-component regulatory system</keyword>
<dbReference type="Gene3D" id="1.25.40.10">
    <property type="entry name" value="Tetratricopeptide repeat domain"/>
    <property type="match status" value="3"/>
</dbReference>
<dbReference type="Gene3D" id="1.10.287.130">
    <property type="match status" value="1"/>
</dbReference>
<dbReference type="CDD" id="cd00082">
    <property type="entry name" value="HisKA"/>
    <property type="match status" value="1"/>
</dbReference>
<dbReference type="SMART" id="SM00388">
    <property type="entry name" value="HisKA"/>
    <property type="match status" value="1"/>
</dbReference>
<dbReference type="Pfam" id="PF00512">
    <property type="entry name" value="HisKA"/>
    <property type="match status" value="1"/>
</dbReference>
<dbReference type="Pfam" id="PF13424">
    <property type="entry name" value="TPR_12"/>
    <property type="match status" value="1"/>
</dbReference>
<accession>A0ABR7J4I7</accession>
<evidence type="ECO:0000256" key="7">
    <source>
        <dbReference type="PROSITE-ProRule" id="PRU00339"/>
    </source>
</evidence>
<keyword evidence="3" id="KW-0597">Phosphoprotein</keyword>
<dbReference type="PRINTS" id="PR00344">
    <property type="entry name" value="BCTRLSENSOR"/>
</dbReference>
<evidence type="ECO:0000256" key="4">
    <source>
        <dbReference type="ARBA" id="ARBA00022679"/>
    </source>
</evidence>
<dbReference type="EC" id="2.7.13.3" evidence="2"/>
<organism evidence="11 12">
    <name type="scientific">Flavobacterium kayseriense</name>
    <dbReference type="NCBI Taxonomy" id="2764714"/>
    <lineage>
        <taxon>Bacteria</taxon>
        <taxon>Pseudomonadati</taxon>
        <taxon>Bacteroidota</taxon>
        <taxon>Flavobacteriia</taxon>
        <taxon>Flavobacteriales</taxon>
        <taxon>Flavobacteriaceae</taxon>
        <taxon>Flavobacterium</taxon>
    </lineage>
</organism>
<evidence type="ECO:0000259" key="10">
    <source>
        <dbReference type="PROSITE" id="PS50109"/>
    </source>
</evidence>
<evidence type="ECO:0000256" key="1">
    <source>
        <dbReference type="ARBA" id="ARBA00000085"/>
    </source>
</evidence>
<dbReference type="Gene3D" id="3.30.565.10">
    <property type="entry name" value="Histidine kinase-like ATPase, C-terminal domain"/>
    <property type="match status" value="1"/>
</dbReference>
<keyword evidence="9" id="KW-0812">Transmembrane</keyword>
<dbReference type="InterPro" id="IPR003661">
    <property type="entry name" value="HisK_dim/P_dom"/>
</dbReference>
<dbReference type="Proteomes" id="UP000629963">
    <property type="component" value="Unassembled WGS sequence"/>
</dbReference>
<dbReference type="Pfam" id="PF02518">
    <property type="entry name" value="HATPase_c"/>
    <property type="match status" value="1"/>
</dbReference>
<keyword evidence="8" id="KW-0175">Coiled coil</keyword>
<dbReference type="PANTHER" id="PTHR43711">
    <property type="entry name" value="TWO-COMPONENT HISTIDINE KINASE"/>
    <property type="match status" value="1"/>
</dbReference>
<dbReference type="SUPFAM" id="SSF55874">
    <property type="entry name" value="ATPase domain of HSP90 chaperone/DNA topoisomerase II/histidine kinase"/>
    <property type="match status" value="1"/>
</dbReference>
<dbReference type="SMART" id="SM00028">
    <property type="entry name" value="TPR"/>
    <property type="match status" value="6"/>
</dbReference>
<keyword evidence="7" id="KW-0802">TPR repeat</keyword>
<dbReference type="PROSITE" id="PS50005">
    <property type="entry name" value="TPR"/>
    <property type="match status" value="2"/>
</dbReference>
<evidence type="ECO:0000256" key="5">
    <source>
        <dbReference type="ARBA" id="ARBA00022777"/>
    </source>
</evidence>
<feature type="transmembrane region" description="Helical" evidence="9">
    <location>
        <begin position="397"/>
        <end position="416"/>
    </location>
</feature>
<keyword evidence="12" id="KW-1185">Reference proteome</keyword>
<evidence type="ECO:0000256" key="8">
    <source>
        <dbReference type="SAM" id="Coils"/>
    </source>
</evidence>
<dbReference type="InterPro" id="IPR050736">
    <property type="entry name" value="Sensor_HK_Regulatory"/>
</dbReference>
<feature type="coiled-coil region" evidence="8">
    <location>
        <begin position="421"/>
        <end position="455"/>
    </location>
</feature>
<dbReference type="RefSeq" id="WP_187009029.1">
    <property type="nucleotide sequence ID" value="NZ_JACRUI010000001.1"/>
</dbReference>
<gene>
    <name evidence="11" type="ORF">H8R23_03470</name>
</gene>
<dbReference type="EMBL" id="JACRUJ010000001">
    <property type="protein sequence ID" value="MBC5840454.1"/>
    <property type="molecule type" value="Genomic_DNA"/>
</dbReference>
<dbReference type="InterPro" id="IPR036890">
    <property type="entry name" value="HATPase_C_sf"/>
</dbReference>
<dbReference type="GO" id="GO:0016301">
    <property type="term" value="F:kinase activity"/>
    <property type="evidence" value="ECO:0007669"/>
    <property type="project" value="UniProtKB-KW"/>
</dbReference>
<keyword evidence="5 11" id="KW-0418">Kinase</keyword>
<dbReference type="InterPro" id="IPR004358">
    <property type="entry name" value="Sig_transdc_His_kin-like_C"/>
</dbReference>
<evidence type="ECO:0000313" key="11">
    <source>
        <dbReference type="EMBL" id="MBC5840454.1"/>
    </source>
</evidence>
<proteinExistence type="predicted"/>
<evidence type="ECO:0000256" key="2">
    <source>
        <dbReference type="ARBA" id="ARBA00012438"/>
    </source>
</evidence>
<dbReference type="SUPFAM" id="SSF47384">
    <property type="entry name" value="Homodimeric domain of signal transducing histidine kinase"/>
    <property type="match status" value="1"/>
</dbReference>
<evidence type="ECO:0000256" key="6">
    <source>
        <dbReference type="ARBA" id="ARBA00023012"/>
    </source>
</evidence>
<comment type="catalytic activity">
    <reaction evidence="1">
        <text>ATP + protein L-histidine = ADP + protein N-phospho-L-histidine.</text>
        <dbReference type="EC" id="2.7.13.3"/>
    </reaction>
</comment>
<keyword evidence="9" id="KW-0472">Membrane</keyword>